<organism evidence="1 2">
    <name type="scientific">Cytophaga hutchinsonii (strain ATCC 33406 / DSM 1761 / CIP 103989 / NBRC 15051 / NCIMB 9469 / D465)</name>
    <dbReference type="NCBI Taxonomy" id="269798"/>
    <lineage>
        <taxon>Bacteria</taxon>
        <taxon>Pseudomonadati</taxon>
        <taxon>Bacteroidota</taxon>
        <taxon>Cytophagia</taxon>
        <taxon>Cytophagales</taxon>
        <taxon>Cytophagaceae</taxon>
        <taxon>Cytophaga</taxon>
    </lineage>
</organism>
<accession>A0A6N4SQW4</accession>
<proteinExistence type="predicted"/>
<dbReference type="Proteomes" id="UP000001822">
    <property type="component" value="Chromosome"/>
</dbReference>
<protein>
    <submittedName>
        <fullName evidence="1">Uncharacterized protein</fullName>
    </submittedName>
</protein>
<evidence type="ECO:0000313" key="1">
    <source>
        <dbReference type="EMBL" id="ABG58741.1"/>
    </source>
</evidence>
<dbReference type="RefSeq" id="WP_011584856.1">
    <property type="nucleotide sequence ID" value="NC_008255.1"/>
</dbReference>
<dbReference type="AlphaFoldDB" id="A0A6N4SQW4"/>
<dbReference type="OrthoDB" id="1163028at2"/>
<gene>
    <name evidence="1" type="ordered locus">CHU_1470</name>
</gene>
<dbReference type="KEGG" id="chu:CHU_1470"/>
<keyword evidence="2" id="KW-1185">Reference proteome</keyword>
<name>A0A6N4SQW4_CYTH3</name>
<sequence length="123" mass="13787">MKIPRPPYHSVTNELLYALLTGGDCIGYEDLSIYSTYAMGLSYPVKAVYAVIVVEADPSTSDKSKVIRFREFDLENLRPTAFSGIPLGDLAMYQVKGEHNLAHFQAIGIEENKVHTLRIQYFG</sequence>
<evidence type="ECO:0000313" key="2">
    <source>
        <dbReference type="Proteomes" id="UP000001822"/>
    </source>
</evidence>
<dbReference type="EMBL" id="CP000383">
    <property type="protein sequence ID" value="ABG58741.1"/>
    <property type="molecule type" value="Genomic_DNA"/>
</dbReference>
<reference evidence="1 2" key="1">
    <citation type="journal article" date="2007" name="Appl. Environ. Microbiol.">
        <title>Genome sequence of the cellulolytic gliding bacterium Cytophaga hutchinsonii.</title>
        <authorList>
            <person name="Xie G."/>
            <person name="Bruce D.C."/>
            <person name="Challacombe J.F."/>
            <person name="Chertkov O."/>
            <person name="Detter J.C."/>
            <person name="Gilna P."/>
            <person name="Han C.S."/>
            <person name="Lucas S."/>
            <person name="Misra M."/>
            <person name="Myers G.L."/>
            <person name="Richardson P."/>
            <person name="Tapia R."/>
            <person name="Thayer N."/>
            <person name="Thompson L.S."/>
            <person name="Brettin T.S."/>
            <person name="Henrissat B."/>
            <person name="Wilson D.B."/>
            <person name="McBride M.J."/>
        </authorList>
    </citation>
    <scope>NUCLEOTIDE SEQUENCE [LARGE SCALE GENOMIC DNA]</scope>
    <source>
        <strain evidence="2">ATCC 33406 / DSM 1761 / CIP 103989 / NBRC 15051 / NCIMB 9469 / D465</strain>
    </source>
</reference>